<organism evidence="1 2">
    <name type="scientific">Glycine soja</name>
    <name type="common">Wild soybean</name>
    <dbReference type="NCBI Taxonomy" id="3848"/>
    <lineage>
        <taxon>Eukaryota</taxon>
        <taxon>Viridiplantae</taxon>
        <taxon>Streptophyta</taxon>
        <taxon>Embryophyta</taxon>
        <taxon>Tracheophyta</taxon>
        <taxon>Spermatophyta</taxon>
        <taxon>Magnoliopsida</taxon>
        <taxon>eudicotyledons</taxon>
        <taxon>Gunneridae</taxon>
        <taxon>Pentapetalae</taxon>
        <taxon>rosids</taxon>
        <taxon>fabids</taxon>
        <taxon>Fabales</taxon>
        <taxon>Fabaceae</taxon>
        <taxon>Papilionoideae</taxon>
        <taxon>50 kb inversion clade</taxon>
        <taxon>NPAAA clade</taxon>
        <taxon>indigoferoid/millettioid clade</taxon>
        <taxon>Phaseoleae</taxon>
        <taxon>Glycine</taxon>
        <taxon>Glycine subgen. Soja</taxon>
    </lineage>
</organism>
<gene>
    <name evidence="1" type="ORF">D0Y65_004323</name>
</gene>
<accession>A0A445LQX4</accession>
<name>A0A445LQX4_GLYSO</name>
<dbReference type="CDD" id="cd09272">
    <property type="entry name" value="RNase_HI_RT_Ty1"/>
    <property type="match status" value="1"/>
</dbReference>
<evidence type="ECO:0000313" key="1">
    <source>
        <dbReference type="EMBL" id="RZC25585.1"/>
    </source>
</evidence>
<dbReference type="AlphaFoldDB" id="A0A445LQX4"/>
<sequence>MAACQALCLEALMEELNLRDSSPMRLLIDNKSAIDLAKHPVAHGRSKHIETKFHFLRDQVSKEKLELEFCNAVSDPNRWSSACSFVLYLAVMHRSSSAHGIRGNLSIQLFTHFMHAFRSLK</sequence>
<keyword evidence="2" id="KW-1185">Reference proteome</keyword>
<evidence type="ECO:0008006" key="3">
    <source>
        <dbReference type="Google" id="ProtNLM"/>
    </source>
</evidence>
<evidence type="ECO:0000313" key="2">
    <source>
        <dbReference type="Proteomes" id="UP000289340"/>
    </source>
</evidence>
<protein>
    <recommendedName>
        <fullName evidence="3">Copia protein</fullName>
    </recommendedName>
</protein>
<proteinExistence type="predicted"/>
<dbReference type="Proteomes" id="UP000289340">
    <property type="component" value="Chromosome 2"/>
</dbReference>
<reference evidence="1 2" key="1">
    <citation type="submission" date="2018-09" db="EMBL/GenBank/DDBJ databases">
        <title>A high-quality reference genome of wild soybean provides a powerful tool to mine soybean genomes.</title>
        <authorList>
            <person name="Xie M."/>
            <person name="Chung C.Y.L."/>
            <person name="Li M.-W."/>
            <person name="Wong F.-L."/>
            <person name="Chan T.-F."/>
            <person name="Lam H.-M."/>
        </authorList>
    </citation>
    <scope>NUCLEOTIDE SEQUENCE [LARGE SCALE GENOMIC DNA]</scope>
    <source>
        <strain evidence="2">cv. W05</strain>
        <tissue evidence="1">Hypocotyl of etiolated seedlings</tissue>
    </source>
</reference>
<comment type="caution">
    <text evidence="1">The sequence shown here is derived from an EMBL/GenBank/DDBJ whole genome shotgun (WGS) entry which is preliminary data.</text>
</comment>
<dbReference type="EMBL" id="QZWG01000002">
    <property type="protein sequence ID" value="RZC25585.1"/>
    <property type="molecule type" value="Genomic_DNA"/>
</dbReference>